<organism evidence="1 2">
    <name type="scientific">Hoeflea phototrophica (strain DSM 17068 / NCIMB 14078 / DFL-43)</name>
    <dbReference type="NCBI Taxonomy" id="411684"/>
    <lineage>
        <taxon>Bacteria</taxon>
        <taxon>Pseudomonadati</taxon>
        <taxon>Pseudomonadota</taxon>
        <taxon>Alphaproteobacteria</taxon>
        <taxon>Hyphomicrobiales</taxon>
        <taxon>Rhizobiaceae</taxon>
        <taxon>Hoeflea</taxon>
    </lineage>
</organism>
<sequence>MIALPVRMISILSSIIMPAFPLSRRLLNLVWNLNITIWRVVLLAICLLSAGPANFKAFAAEIYVKSKLPLKGSDRGAGSCQLSLSGEIVKGDAEKLAEIYRQLEPPLMEGNPYWGQGGDGFDMCLDSPGGLLSEGILIARYLREKGISTYLPAGSECVSACAIAFFGGSIFADIRFDIYVMNARAKLGLHAPSLTLNADLTTLPVEVMRSAIDVSYKSAVADIREISETLVAPENGKSSLSPELFIEMLSTPPDQIFWIETVNHAGLYDIPIATQLSSLPLSQETLLRGCDNMLNWAESLSAGNYDQSSFVRTNVNISQIRDPRTRRNEEAWQFEEISSWGGGLRNSSCTFFLTKGSGQISTESLRAEVYNSRVDSSKFYETLQPWMFLSAETKLGEISGQ</sequence>
<gene>
    <name evidence="1" type="ORF">HPDFL43_14742</name>
</gene>
<dbReference type="InterPro" id="IPR029045">
    <property type="entry name" value="ClpP/crotonase-like_dom_sf"/>
</dbReference>
<comment type="caution">
    <text evidence="1">The sequence shown here is derived from an EMBL/GenBank/DDBJ whole genome shotgun (WGS) entry which is preliminary data.</text>
</comment>
<accession>A9D2S5</accession>
<dbReference type="EMBL" id="ABIA03000004">
    <property type="protein sequence ID" value="EDQ34264.2"/>
    <property type="molecule type" value="Genomic_DNA"/>
</dbReference>
<proteinExistence type="predicted"/>
<dbReference type="OrthoDB" id="8611435at2"/>
<dbReference type="SUPFAM" id="SSF52096">
    <property type="entry name" value="ClpP/crotonase"/>
    <property type="match status" value="1"/>
</dbReference>
<evidence type="ECO:0000313" key="1">
    <source>
        <dbReference type="EMBL" id="EDQ34264.2"/>
    </source>
</evidence>
<reference evidence="1 2" key="2">
    <citation type="submission" date="2012-06" db="EMBL/GenBank/DDBJ databases">
        <authorList>
            <person name="Fiebig A."/>
        </authorList>
    </citation>
    <scope>NUCLEOTIDE SEQUENCE [LARGE SCALE GENOMIC DNA]</scope>
    <source>
        <strain evidence="1 2">DFL-43</strain>
    </source>
</reference>
<name>A9D2S5_HOEPD</name>
<dbReference type="eggNOG" id="COG3904">
    <property type="taxonomic scope" value="Bacteria"/>
</dbReference>
<reference evidence="1 2" key="1">
    <citation type="submission" date="2007-10" db="EMBL/GenBank/DDBJ databases">
        <authorList>
            <person name="Wagner-Dobler I."/>
            <person name="Ferriera S."/>
            <person name="Johnson J."/>
            <person name="Kravitz S."/>
            <person name="Beeson K."/>
            <person name="Sutton G."/>
            <person name="Rogers Y.-H."/>
            <person name="Friedman R."/>
            <person name="Frazier M."/>
            <person name="Venter J.C."/>
        </authorList>
    </citation>
    <scope>NUCLEOTIDE SEQUENCE [LARGE SCALE GENOMIC DNA]</scope>
    <source>
        <strain evidence="1 2">DFL-43</strain>
    </source>
</reference>
<keyword evidence="2" id="KW-1185">Reference proteome</keyword>
<dbReference type="AlphaFoldDB" id="A9D2S5"/>
<protein>
    <recommendedName>
        <fullName evidence="3">Periplasmic protein</fullName>
    </recommendedName>
</protein>
<dbReference type="HOGENOM" id="CLU_686574_0_0_5"/>
<evidence type="ECO:0008006" key="3">
    <source>
        <dbReference type="Google" id="ProtNLM"/>
    </source>
</evidence>
<evidence type="ECO:0000313" key="2">
    <source>
        <dbReference type="Proteomes" id="UP000004291"/>
    </source>
</evidence>
<dbReference type="STRING" id="411684.HPDFL43_14742"/>
<dbReference type="RefSeq" id="WP_040449312.1">
    <property type="nucleotide sequence ID" value="NZ_CM002917.1"/>
</dbReference>
<dbReference type="Proteomes" id="UP000004291">
    <property type="component" value="Chromosome"/>
</dbReference>